<proteinExistence type="predicted"/>
<reference evidence="1 2" key="1">
    <citation type="submission" date="2024-11" db="EMBL/GenBank/DDBJ databases">
        <title>A near-complete genome assembly of Cinchona calisaya.</title>
        <authorList>
            <person name="Lian D.C."/>
            <person name="Zhao X.W."/>
            <person name="Wei L."/>
        </authorList>
    </citation>
    <scope>NUCLEOTIDE SEQUENCE [LARGE SCALE GENOMIC DNA]</scope>
    <source>
        <tissue evidence="1">Nenye</tissue>
    </source>
</reference>
<name>A0ABD2ZQ70_9GENT</name>
<dbReference type="EMBL" id="JBJUIK010000008">
    <property type="protein sequence ID" value="KAL3520976.1"/>
    <property type="molecule type" value="Genomic_DNA"/>
</dbReference>
<accession>A0ABD2ZQ70</accession>
<dbReference type="AlphaFoldDB" id="A0ABD2ZQ70"/>
<sequence length="85" mass="9395">MSNEVVEEIGLPDDDDFVVVAPTRAPCLGWVTPDIMEKTSGWVGGIPWFVNGWVGGFNGRMDILVSEGLFESVYNHGFDEETFVI</sequence>
<comment type="caution">
    <text evidence="1">The sequence shown here is derived from an EMBL/GenBank/DDBJ whole genome shotgun (WGS) entry which is preliminary data.</text>
</comment>
<evidence type="ECO:0000313" key="2">
    <source>
        <dbReference type="Proteomes" id="UP001630127"/>
    </source>
</evidence>
<protein>
    <submittedName>
        <fullName evidence="1">Uncharacterized protein</fullName>
    </submittedName>
</protein>
<gene>
    <name evidence="1" type="ORF">ACH5RR_019125</name>
</gene>
<keyword evidence="2" id="KW-1185">Reference proteome</keyword>
<organism evidence="1 2">
    <name type="scientific">Cinchona calisaya</name>
    <dbReference type="NCBI Taxonomy" id="153742"/>
    <lineage>
        <taxon>Eukaryota</taxon>
        <taxon>Viridiplantae</taxon>
        <taxon>Streptophyta</taxon>
        <taxon>Embryophyta</taxon>
        <taxon>Tracheophyta</taxon>
        <taxon>Spermatophyta</taxon>
        <taxon>Magnoliopsida</taxon>
        <taxon>eudicotyledons</taxon>
        <taxon>Gunneridae</taxon>
        <taxon>Pentapetalae</taxon>
        <taxon>asterids</taxon>
        <taxon>lamiids</taxon>
        <taxon>Gentianales</taxon>
        <taxon>Rubiaceae</taxon>
        <taxon>Cinchonoideae</taxon>
        <taxon>Cinchoneae</taxon>
        <taxon>Cinchona</taxon>
    </lineage>
</organism>
<evidence type="ECO:0000313" key="1">
    <source>
        <dbReference type="EMBL" id="KAL3520976.1"/>
    </source>
</evidence>
<dbReference type="Proteomes" id="UP001630127">
    <property type="component" value="Unassembled WGS sequence"/>
</dbReference>